<dbReference type="RefSeq" id="WP_151116951.1">
    <property type="nucleotide sequence ID" value="NZ_CP042582.1"/>
</dbReference>
<dbReference type="Gene3D" id="3.20.20.480">
    <property type="entry name" value="Trimethylamine methyltransferase-like"/>
    <property type="match status" value="1"/>
</dbReference>
<dbReference type="GO" id="GO:0015948">
    <property type="term" value="P:methanogenesis"/>
    <property type="evidence" value="ECO:0007669"/>
    <property type="project" value="UniProtKB-UniRule"/>
</dbReference>
<sequence>METPRSARRPRRPRETTRLGMALLGQPPLRNSFKPIEALSQDQLMAIHEASLTLLEETGIEFMGAAARQAFRKAGAAVEEATGLVRIPRELIAQGLKTAPSSFVLTPRNPARRLHIGENHVSFGLVAGPPNIHDAVAGRRSGNHEDYVSLIKLAQSFDIIHFIGNQPTAPIELPARTRHLDCYLANVTYSDRVYHCTSIGRNRALDGIDIMAISRGLTREQMIDDPGVLTIISVNSPRRFDEAMSDGLMAMSEHGQAVVVTPFTLMGAMTPVTMAAALTQQNAEALAGILLTQLTRPGAPVVYGAFTSNVDMRSGAPAFGTPENARATLAAGQLARLYNLPYRASNSSASNIVDAQAAYESEMSIWSSVMGHANLVYHGAGWMEGGLTASFEKIVLDVEMLQMMAETIKPMDVNPAEIAEGLAAIAAVPTGGHFFGAEHTLSRYETAFYTPLLSNWQNYENWELAGGLDATQRATQIWQKALEIYERPPLDPAIEEALAAFVARRKEELKNVDH</sequence>
<proteinExistence type="inferred from homology"/>
<dbReference type="InterPro" id="IPR038601">
    <property type="entry name" value="MttB-like_sf"/>
</dbReference>
<protein>
    <recommendedName>
        <fullName evidence="4">Methyltransferase</fullName>
        <ecNumber evidence="4">2.1.1.-</ecNumber>
    </recommendedName>
</protein>
<comment type="similarity">
    <text evidence="1 4">Belongs to the trimethylamine methyltransferase family.</text>
</comment>
<reference evidence="5 6" key="1">
    <citation type="submission" date="2019-08" db="EMBL/GenBank/DDBJ databases">
        <title>Hyperibacter terrae gen. nov., sp. nov. and Hyperibacter viscosus sp. nov., two new members in the family Rhodospirillaceae isolated from the rhizosphere of Hypericum perforatum.</title>
        <authorList>
            <person name="Noviana Z."/>
        </authorList>
    </citation>
    <scope>NUCLEOTIDE SEQUENCE [LARGE SCALE GENOMIC DNA]</scope>
    <source>
        <strain evidence="5 6">R5959</strain>
    </source>
</reference>
<organism evidence="5 6">
    <name type="scientific">Hypericibacter adhaerens</name>
    <dbReference type="NCBI Taxonomy" id="2602016"/>
    <lineage>
        <taxon>Bacteria</taxon>
        <taxon>Pseudomonadati</taxon>
        <taxon>Pseudomonadota</taxon>
        <taxon>Alphaproteobacteria</taxon>
        <taxon>Rhodospirillales</taxon>
        <taxon>Dongiaceae</taxon>
        <taxon>Hypericibacter</taxon>
    </lineage>
</organism>
<dbReference type="KEGG" id="hadh:FRZ61_19120"/>
<dbReference type="Pfam" id="PF06253">
    <property type="entry name" value="MTTB"/>
    <property type="match status" value="1"/>
</dbReference>
<keyword evidence="2 5" id="KW-0489">Methyltransferase</keyword>
<keyword evidence="6" id="KW-1185">Reference proteome</keyword>
<evidence type="ECO:0000313" key="5">
    <source>
        <dbReference type="EMBL" id="QEX21983.1"/>
    </source>
</evidence>
<dbReference type="EMBL" id="CP042582">
    <property type="protein sequence ID" value="QEX21983.1"/>
    <property type="molecule type" value="Genomic_DNA"/>
</dbReference>
<evidence type="ECO:0000256" key="2">
    <source>
        <dbReference type="ARBA" id="ARBA00022603"/>
    </source>
</evidence>
<dbReference type="GO" id="GO:0008168">
    <property type="term" value="F:methyltransferase activity"/>
    <property type="evidence" value="ECO:0007669"/>
    <property type="project" value="UniProtKB-KW"/>
</dbReference>
<evidence type="ECO:0000313" key="6">
    <source>
        <dbReference type="Proteomes" id="UP000325797"/>
    </source>
</evidence>
<evidence type="ECO:0000256" key="3">
    <source>
        <dbReference type="ARBA" id="ARBA00022679"/>
    </source>
</evidence>
<dbReference type="GO" id="GO:0032259">
    <property type="term" value="P:methylation"/>
    <property type="evidence" value="ECO:0007669"/>
    <property type="project" value="UniProtKB-KW"/>
</dbReference>
<keyword evidence="3 4" id="KW-0808">Transferase</keyword>
<dbReference type="Proteomes" id="UP000325797">
    <property type="component" value="Chromosome"/>
</dbReference>
<dbReference type="OrthoDB" id="5713681at2"/>
<accession>A0A5J6MYF0</accession>
<dbReference type="InterPro" id="IPR010426">
    <property type="entry name" value="MTTB_MeTrfase"/>
</dbReference>
<name>A0A5J6MYF0_9PROT</name>
<evidence type="ECO:0000256" key="4">
    <source>
        <dbReference type="PIRNR" id="PIRNR037567"/>
    </source>
</evidence>
<evidence type="ECO:0000256" key="1">
    <source>
        <dbReference type="ARBA" id="ARBA00007137"/>
    </source>
</evidence>
<dbReference type="AlphaFoldDB" id="A0A5J6MYF0"/>
<dbReference type="PIRSF" id="PIRSF037567">
    <property type="entry name" value="MTTB_MeTrfase"/>
    <property type="match status" value="1"/>
</dbReference>
<dbReference type="EC" id="2.1.1.-" evidence="4"/>
<gene>
    <name evidence="5" type="ORF">FRZ61_19120</name>
</gene>